<name>A0A9W6UW05_9ACTN</name>
<keyword evidence="3" id="KW-1185">Reference proteome</keyword>
<organism evidence="2 3">
    <name type="scientific">Actinomadura rubrobrunea</name>
    <dbReference type="NCBI Taxonomy" id="115335"/>
    <lineage>
        <taxon>Bacteria</taxon>
        <taxon>Bacillati</taxon>
        <taxon>Actinomycetota</taxon>
        <taxon>Actinomycetes</taxon>
        <taxon>Streptosporangiales</taxon>
        <taxon>Thermomonosporaceae</taxon>
        <taxon>Actinomadura</taxon>
    </lineage>
</organism>
<dbReference type="AlphaFoldDB" id="A0A9W6UW05"/>
<protein>
    <recommendedName>
        <fullName evidence="1">DUF397 domain-containing protein</fullName>
    </recommendedName>
</protein>
<dbReference type="RefSeq" id="WP_067912263.1">
    <property type="nucleotide sequence ID" value="NZ_BSRZ01000010.1"/>
</dbReference>
<accession>A0A9W6UW05</accession>
<gene>
    <name evidence="2" type="ORF">Arub01_39030</name>
</gene>
<dbReference type="InterPro" id="IPR007278">
    <property type="entry name" value="DUF397"/>
</dbReference>
<evidence type="ECO:0000313" key="3">
    <source>
        <dbReference type="Proteomes" id="UP001165124"/>
    </source>
</evidence>
<evidence type="ECO:0000259" key="1">
    <source>
        <dbReference type="Pfam" id="PF04149"/>
    </source>
</evidence>
<proteinExistence type="predicted"/>
<dbReference type="Pfam" id="PF04149">
    <property type="entry name" value="DUF397"/>
    <property type="match status" value="1"/>
</dbReference>
<comment type="caution">
    <text evidence="2">The sequence shown here is derived from an EMBL/GenBank/DDBJ whole genome shotgun (WGS) entry which is preliminary data.</text>
</comment>
<reference evidence="2" key="1">
    <citation type="submission" date="2023-02" db="EMBL/GenBank/DDBJ databases">
        <title>Actinomadura rubrobrunea NBRC 14622.</title>
        <authorList>
            <person name="Ichikawa N."/>
            <person name="Sato H."/>
            <person name="Tonouchi N."/>
        </authorList>
    </citation>
    <scope>NUCLEOTIDE SEQUENCE</scope>
    <source>
        <strain evidence="2">NBRC 14622</strain>
    </source>
</reference>
<dbReference type="EMBL" id="BSRZ01000010">
    <property type="protein sequence ID" value="GLW65659.1"/>
    <property type="molecule type" value="Genomic_DNA"/>
</dbReference>
<feature type="domain" description="DUF397" evidence="1">
    <location>
        <begin position="10"/>
        <end position="63"/>
    </location>
</feature>
<evidence type="ECO:0000313" key="2">
    <source>
        <dbReference type="EMBL" id="GLW65659.1"/>
    </source>
</evidence>
<dbReference type="Proteomes" id="UP001165124">
    <property type="component" value="Unassembled WGS sequence"/>
</dbReference>
<sequence>MASVISNESRWRKSSRCGGSTTCVEVAALPGGGIGARDSANGEGGPELTFSAAAWGSFVTEVKRGRFDLVRGDGPH</sequence>